<dbReference type="InterPro" id="IPR029455">
    <property type="entry name" value="GHL15"/>
</dbReference>
<evidence type="ECO:0008006" key="3">
    <source>
        <dbReference type="Google" id="ProtNLM"/>
    </source>
</evidence>
<dbReference type="InterPro" id="IPR013785">
    <property type="entry name" value="Aldolase_TIM"/>
</dbReference>
<dbReference type="Proteomes" id="UP000192359">
    <property type="component" value="Unassembled WGS sequence"/>
</dbReference>
<keyword evidence="2" id="KW-1185">Reference proteome</keyword>
<name>A0A1Y1RS94_9MICC</name>
<dbReference type="Gene3D" id="3.20.20.70">
    <property type="entry name" value="Aldolase class I"/>
    <property type="match status" value="1"/>
</dbReference>
<evidence type="ECO:0000313" key="2">
    <source>
        <dbReference type="Proteomes" id="UP000192359"/>
    </source>
</evidence>
<dbReference type="AlphaFoldDB" id="A0A1Y1RS94"/>
<organism evidence="1 2">
    <name type="scientific">Rothia nasimurium</name>
    <dbReference type="NCBI Taxonomy" id="85336"/>
    <lineage>
        <taxon>Bacteria</taxon>
        <taxon>Bacillati</taxon>
        <taxon>Actinomycetota</taxon>
        <taxon>Actinomycetes</taxon>
        <taxon>Micrococcales</taxon>
        <taxon>Micrococcaceae</taxon>
        <taxon>Rothia</taxon>
    </lineage>
</organism>
<gene>
    <name evidence="1" type="ORF">A7979_09055</name>
</gene>
<comment type="caution">
    <text evidence="1">The sequence shown here is derived from an EMBL/GenBank/DDBJ whole genome shotgun (WGS) entry which is preliminary data.</text>
</comment>
<dbReference type="RefSeq" id="WP_083090611.1">
    <property type="nucleotide sequence ID" value="NZ_LXWF01000002.1"/>
</dbReference>
<dbReference type="EMBL" id="LXWF01000002">
    <property type="protein sequence ID" value="ORC24970.1"/>
    <property type="molecule type" value="Genomic_DNA"/>
</dbReference>
<accession>A0A1Y1RS94</accession>
<reference evidence="1 2" key="1">
    <citation type="submission" date="2016-05" db="EMBL/GenBank/DDBJ databases">
        <title>Draft genome sequence of a porcine commensal Rothia nasimurium.</title>
        <authorList>
            <person name="Gaiser R.A."/>
            <person name="Van Baarlen P."/>
            <person name="Wells J.M."/>
        </authorList>
    </citation>
    <scope>NUCLEOTIDE SEQUENCE [LARGE SCALE GENOMIC DNA]</scope>
    <source>
        <strain evidence="1 2">PT-32</strain>
    </source>
</reference>
<dbReference type="SUPFAM" id="SSF51445">
    <property type="entry name" value="(Trans)glycosidases"/>
    <property type="match status" value="1"/>
</dbReference>
<evidence type="ECO:0000313" key="1">
    <source>
        <dbReference type="EMBL" id="ORC24970.1"/>
    </source>
</evidence>
<protein>
    <recommendedName>
        <fullName evidence="3">Glycosyl hydrolase-like 10 domain-containing protein</fullName>
    </recommendedName>
</protein>
<proteinExistence type="predicted"/>
<sequence>MSQGLWVRYGGEPITEAQIEFAARHYTVALLQPQHAWAATRLKALNPAITVLCYKCLSSTRSYETVGPFTSGVSYAEAQQAEQAGEQWFARRLDGQLIEWTGYPGHYQMQVWSPAYRKRWVENVTAELAASPFDGVMADNDTYGDYYGLNLPIQGAHSMSQVHQGLDALIAEAGEALNARDKLLVPNIAESRMDPGKWERHSAYGGGFEEVFLGWSVTDFLDQPSALAQVEQMMGHHSPVALGQPRPAGVRRPRLTLLRAASDGRDAHPNFLAALAAFWVFGAGHWSALSAGDHDAHNGTPWREELGWDLGFPQGDAVQLSGAWVRSFSGGWAAVNLSDHASGALAVPVGLLSAAGAAAPTTLVLPAHSGVLYRFG</sequence>
<dbReference type="InterPro" id="IPR017853">
    <property type="entry name" value="GH"/>
</dbReference>
<dbReference type="OrthoDB" id="3248299at2"/>
<dbReference type="Pfam" id="PF14885">
    <property type="entry name" value="GHL15"/>
    <property type="match status" value="1"/>
</dbReference>